<dbReference type="EMBL" id="JARKIB010000015">
    <property type="protein sequence ID" value="KAJ7771588.1"/>
    <property type="molecule type" value="Genomic_DNA"/>
</dbReference>
<sequence>MIYPVSRTNMGVADLLPMGQAAIHVARLSDFGGKSLAVDISCLLHQGLHGVLDGALQAAEASATGGVSYDGLKCVR</sequence>
<proteinExistence type="predicted"/>
<dbReference type="Proteomes" id="UP001215598">
    <property type="component" value="Unassembled WGS sequence"/>
</dbReference>
<accession>A0AAD7JXN2</accession>
<name>A0AAD7JXN2_9AGAR</name>
<dbReference type="InterPro" id="IPR029060">
    <property type="entry name" value="PIN-like_dom_sf"/>
</dbReference>
<evidence type="ECO:0000313" key="2">
    <source>
        <dbReference type="Proteomes" id="UP001215598"/>
    </source>
</evidence>
<dbReference type="Gene3D" id="3.40.50.1010">
    <property type="entry name" value="5'-nuclease"/>
    <property type="match status" value="1"/>
</dbReference>
<keyword evidence="2" id="KW-1185">Reference proteome</keyword>
<gene>
    <name evidence="1" type="ORF">B0H16DRAFT_1514001</name>
</gene>
<dbReference type="SUPFAM" id="SSF88723">
    <property type="entry name" value="PIN domain-like"/>
    <property type="match status" value="1"/>
</dbReference>
<evidence type="ECO:0000313" key="1">
    <source>
        <dbReference type="EMBL" id="KAJ7771588.1"/>
    </source>
</evidence>
<dbReference type="AlphaFoldDB" id="A0AAD7JXN2"/>
<reference evidence="1" key="1">
    <citation type="submission" date="2023-03" db="EMBL/GenBank/DDBJ databases">
        <title>Massive genome expansion in bonnet fungi (Mycena s.s.) driven by repeated elements and novel gene families across ecological guilds.</title>
        <authorList>
            <consortium name="Lawrence Berkeley National Laboratory"/>
            <person name="Harder C.B."/>
            <person name="Miyauchi S."/>
            <person name="Viragh M."/>
            <person name="Kuo A."/>
            <person name="Thoen E."/>
            <person name="Andreopoulos B."/>
            <person name="Lu D."/>
            <person name="Skrede I."/>
            <person name="Drula E."/>
            <person name="Henrissat B."/>
            <person name="Morin E."/>
            <person name="Kohler A."/>
            <person name="Barry K."/>
            <person name="LaButti K."/>
            <person name="Morin E."/>
            <person name="Salamov A."/>
            <person name="Lipzen A."/>
            <person name="Mereny Z."/>
            <person name="Hegedus B."/>
            <person name="Baldrian P."/>
            <person name="Stursova M."/>
            <person name="Weitz H."/>
            <person name="Taylor A."/>
            <person name="Grigoriev I.V."/>
            <person name="Nagy L.G."/>
            <person name="Martin F."/>
            <person name="Kauserud H."/>
        </authorList>
    </citation>
    <scope>NUCLEOTIDE SEQUENCE</scope>
    <source>
        <strain evidence="1">CBHHK182m</strain>
    </source>
</reference>
<comment type="caution">
    <text evidence="1">The sequence shown here is derived from an EMBL/GenBank/DDBJ whole genome shotgun (WGS) entry which is preliminary data.</text>
</comment>
<organism evidence="1 2">
    <name type="scientific">Mycena metata</name>
    <dbReference type="NCBI Taxonomy" id="1033252"/>
    <lineage>
        <taxon>Eukaryota</taxon>
        <taxon>Fungi</taxon>
        <taxon>Dikarya</taxon>
        <taxon>Basidiomycota</taxon>
        <taxon>Agaricomycotina</taxon>
        <taxon>Agaricomycetes</taxon>
        <taxon>Agaricomycetidae</taxon>
        <taxon>Agaricales</taxon>
        <taxon>Marasmiineae</taxon>
        <taxon>Mycenaceae</taxon>
        <taxon>Mycena</taxon>
    </lineage>
</organism>
<protein>
    <submittedName>
        <fullName evidence="1">Uncharacterized protein</fullName>
    </submittedName>
</protein>